<dbReference type="InterPro" id="IPR012341">
    <property type="entry name" value="6hp_glycosidase-like_sf"/>
</dbReference>
<dbReference type="RefSeq" id="WP_091232150.1">
    <property type="nucleotide sequence ID" value="NZ_FNBG01000018.1"/>
</dbReference>
<evidence type="ECO:0000256" key="1">
    <source>
        <dbReference type="ARBA" id="ARBA00022676"/>
    </source>
</evidence>
<feature type="domain" description="Glycosyl hydrolase 94 catalytic" evidence="4">
    <location>
        <begin position="624"/>
        <end position="806"/>
    </location>
</feature>
<dbReference type="Gene3D" id="2.70.98.40">
    <property type="entry name" value="Glycoside hydrolase, family 65, N-terminal domain"/>
    <property type="match status" value="1"/>
</dbReference>
<evidence type="ECO:0000259" key="3">
    <source>
        <dbReference type="Pfam" id="PF06165"/>
    </source>
</evidence>
<dbReference type="Pfam" id="PF06165">
    <property type="entry name" value="GH94_b-supersand"/>
    <property type="match status" value="1"/>
</dbReference>
<dbReference type="GO" id="GO:0005975">
    <property type="term" value="P:carbohydrate metabolic process"/>
    <property type="evidence" value="ECO:0007669"/>
    <property type="project" value="InterPro"/>
</dbReference>
<dbReference type="InterPro" id="IPR010383">
    <property type="entry name" value="Glyco_hydrolase_94_b-supersand"/>
</dbReference>
<gene>
    <name evidence="5" type="ORF">SAMN04488542_1184</name>
</gene>
<dbReference type="OrthoDB" id="9762900at2"/>
<dbReference type="Pfam" id="PF17167">
    <property type="entry name" value="Glyco_hydro_94"/>
    <property type="match status" value="1"/>
</dbReference>
<dbReference type="Gene3D" id="1.50.10.10">
    <property type="match status" value="1"/>
</dbReference>
<dbReference type="InterPro" id="IPR033432">
    <property type="entry name" value="GH94_catalytic"/>
</dbReference>
<evidence type="ECO:0000256" key="2">
    <source>
        <dbReference type="ARBA" id="ARBA00022679"/>
    </source>
</evidence>
<dbReference type="GO" id="GO:0016757">
    <property type="term" value="F:glycosyltransferase activity"/>
    <property type="evidence" value="ECO:0007669"/>
    <property type="project" value="UniProtKB-KW"/>
</dbReference>
<sequence length="908" mass="102137">MRNRGWEFQGGHGEFRLKHPERSSYLYFPLVNEAGMMSAISPNLHGEITSGHNTFLMEPISVEDLHNSKASRNFWVHVEGYGAWSVSGNSAKQNSEQFTTAEENSFMEAGFLWHKLTRDHRESSLRAETINFVPVTDDKIELMKITLTNNGNDELHLTPTAAIPLYGRSADDLRDHRHVTSLLHRVYTSEHGIEVQPALSFDERGHKVNKITYSVLGADANGNAPIGFFPETEEFIGEGGALDWPETVIANVTPTISAGVSLEGYEAMGALRFETISLASGASISYVVAMVITDDRLDYTRYVQDYLSEASFDALLAQNQKYWSDKLNTVSFTSGDSEQDQWMKWVTLQPILRRLYGNSFLPYHDYGRGGRGWRDLWQDCLALMVMEPDEVRNLLFNNYAGVRIDGSNATIIGTKPGEFIADRNNIPRVWMDHGAWPLLTTLLYVHQSGDLDLLLQPQSYFRDTFIKRCKARDLAWTLEQGNKLTTAEGEIYQGTILEHILLQNIVPFFNVGEHGNIKLEGADWNDGLDLAPNRGESVAFTAFYGSNLLELSKLLMQLKERTGQETIEIAEEMVVLFDSMAGSISYDSISAKQQLLDQYYNNVALAVSGRKAKLNISDVAGDLKNKALWIMEHLRENEWISSKEGYEWFNGYYNDDAERVEGDYPTGVRMTLTGQVFTIMGGIATDDQVGKITSAVDRYLKDERIGYRLNSSFGGIQQNLGRAFGFAFGHKENGAMFSHMTVMYANALYKRGFVKEGYEVLDSIYRLSVDFDKSRMYPGVPEYINEKGRGMYTYLTGSASWILLTQLTEMYGVKGYYGDLYLEPKLLKSQFDQQGIASVETLFADRKLNIVYRNPQLADYGQYHVKSVIVNGAAVSVKNEGNGVLLHRSVLEQLPAEGNAELEVILGS</sequence>
<reference evidence="5 6" key="1">
    <citation type="submission" date="2016-10" db="EMBL/GenBank/DDBJ databases">
        <authorList>
            <person name="de Groot N.N."/>
        </authorList>
    </citation>
    <scope>NUCLEOTIDE SEQUENCE [LARGE SCALE GENOMIC DNA]</scope>
    <source>
        <strain evidence="5 6">DSM 28129</strain>
    </source>
</reference>
<evidence type="ECO:0000313" key="6">
    <source>
        <dbReference type="Proteomes" id="UP000198972"/>
    </source>
</evidence>
<evidence type="ECO:0000313" key="5">
    <source>
        <dbReference type="EMBL" id="SDF82695.1"/>
    </source>
</evidence>
<dbReference type="AlphaFoldDB" id="A0A1G7P8Q4"/>
<name>A0A1G7P8Q4_9BACL</name>
<dbReference type="InterPro" id="IPR037018">
    <property type="entry name" value="GH65_N"/>
</dbReference>
<proteinExistence type="predicted"/>
<dbReference type="InterPro" id="IPR052047">
    <property type="entry name" value="GH94_Enzymes"/>
</dbReference>
<dbReference type="SUPFAM" id="SSF48208">
    <property type="entry name" value="Six-hairpin glycosidases"/>
    <property type="match status" value="1"/>
</dbReference>
<dbReference type="PANTHER" id="PTHR37469:SF2">
    <property type="entry name" value="CELLOBIONIC ACID PHOSPHORYLASE"/>
    <property type="match status" value="1"/>
</dbReference>
<dbReference type="PANTHER" id="PTHR37469">
    <property type="entry name" value="CELLOBIONIC ACID PHOSPHORYLASE-RELATED"/>
    <property type="match status" value="1"/>
</dbReference>
<dbReference type="CDD" id="cd11749">
    <property type="entry name" value="GH94N_LBP_like"/>
    <property type="match status" value="1"/>
</dbReference>
<keyword evidence="2 5" id="KW-0808">Transferase</keyword>
<accession>A0A1G7P8Q4</accession>
<keyword evidence="1" id="KW-0328">Glycosyltransferase</keyword>
<feature type="domain" description="Glycosyl hydrolase 94 supersandwich" evidence="3">
    <location>
        <begin position="104"/>
        <end position="307"/>
    </location>
</feature>
<keyword evidence="6" id="KW-1185">Reference proteome</keyword>
<dbReference type="Proteomes" id="UP000198972">
    <property type="component" value="Unassembled WGS sequence"/>
</dbReference>
<dbReference type="STRING" id="670482.SAMN04488542_1184"/>
<organism evidence="5 6">
    <name type="scientific">Fontibacillus panacisegetis</name>
    <dbReference type="NCBI Taxonomy" id="670482"/>
    <lineage>
        <taxon>Bacteria</taxon>
        <taxon>Bacillati</taxon>
        <taxon>Bacillota</taxon>
        <taxon>Bacilli</taxon>
        <taxon>Bacillales</taxon>
        <taxon>Paenibacillaceae</taxon>
        <taxon>Fontibacillus</taxon>
    </lineage>
</organism>
<protein>
    <submittedName>
        <fullName evidence="5">Glycosyltransferase family 36</fullName>
    </submittedName>
</protein>
<dbReference type="EMBL" id="FNBG01000018">
    <property type="protein sequence ID" value="SDF82695.1"/>
    <property type="molecule type" value="Genomic_DNA"/>
</dbReference>
<evidence type="ECO:0000259" key="4">
    <source>
        <dbReference type="Pfam" id="PF17167"/>
    </source>
</evidence>
<dbReference type="InterPro" id="IPR008928">
    <property type="entry name" value="6-hairpin_glycosidase_sf"/>
</dbReference>